<evidence type="ECO:0000313" key="1">
    <source>
        <dbReference type="EMBL" id="QSQ14933.1"/>
    </source>
</evidence>
<dbReference type="Pfam" id="PF13620">
    <property type="entry name" value="CarboxypepD_reg"/>
    <property type="match status" value="2"/>
</dbReference>
<dbReference type="InterPro" id="IPR013784">
    <property type="entry name" value="Carb-bd-like_fold"/>
</dbReference>
<accession>A0ABX7NF72</accession>
<protein>
    <submittedName>
        <fullName evidence="1">Carboxypeptidase regulatory-like domain-containing protein</fullName>
    </submittedName>
</protein>
<keyword evidence="2" id="KW-1185">Reference proteome</keyword>
<dbReference type="RefSeq" id="WP_206716682.1">
    <property type="nucleotide sequence ID" value="NZ_CP071091.1"/>
</dbReference>
<gene>
    <name evidence="1" type="ORF">JY572_02275</name>
</gene>
<reference evidence="1 2" key="1">
    <citation type="submission" date="2021-02" db="EMBL/GenBank/DDBJ databases">
        <title>De Novo genome assembly of isolated myxobacteria.</title>
        <authorList>
            <person name="Stevens D.C."/>
        </authorList>
    </citation>
    <scope>NUCLEOTIDE SEQUENCE [LARGE SCALE GENOMIC DNA]</scope>
    <source>
        <strain evidence="1 2">SCHIC003</strain>
    </source>
</reference>
<dbReference type="Proteomes" id="UP000663090">
    <property type="component" value="Chromosome"/>
</dbReference>
<dbReference type="SUPFAM" id="SSF49464">
    <property type="entry name" value="Carboxypeptidase regulatory domain-like"/>
    <property type="match status" value="5"/>
</dbReference>
<dbReference type="InterPro" id="IPR008969">
    <property type="entry name" value="CarboxyPept-like_regulatory"/>
</dbReference>
<dbReference type="SUPFAM" id="SSF49452">
    <property type="entry name" value="Starch-binding domain-like"/>
    <property type="match status" value="2"/>
</dbReference>
<proteinExistence type="predicted"/>
<dbReference type="Gene3D" id="2.60.130.10">
    <property type="entry name" value="Aromatic compound dioxygenase"/>
    <property type="match status" value="1"/>
</dbReference>
<organism evidence="1 2">
    <name type="scientific">Myxococcus landrumensis</name>
    <dbReference type="NCBI Taxonomy" id="2813577"/>
    <lineage>
        <taxon>Bacteria</taxon>
        <taxon>Pseudomonadati</taxon>
        <taxon>Myxococcota</taxon>
        <taxon>Myxococcia</taxon>
        <taxon>Myxococcales</taxon>
        <taxon>Cystobacterineae</taxon>
        <taxon>Myxococcaceae</taxon>
        <taxon>Myxococcus</taxon>
    </lineage>
</organism>
<dbReference type="Gene3D" id="2.60.40.1120">
    <property type="entry name" value="Carboxypeptidase-like, regulatory domain"/>
    <property type="match status" value="5"/>
</dbReference>
<sequence length="990" mass="104938">MRNWILIGVLSALVVAGAAWLWSRSDSGAQAAMSSASVTKPLPEFSAVDVSSGAQEGLALTGRVLDASGKPVAGAEVALASSAERTLVDVRCEDCDQALLSCTARESALHTLAFFEQQRGFLSARATVRTDAQGRFRFERLVGVSFSVWARAPGMGVALRDRAAPGEPVDLYLPPLRSIRGQVVDDAGRSVQGARVYAVSRRVPLPFETESAGNGAFSLEGLGEGPFYVLATAEGYVPAVEAHVEAGPQQVRLQLTPARTLEVQVTRNGKPAAATVRVRADHLSRELRTEGEVVRFTGLYPDELMVTAEAPGLGSVPRTLTLSERITQVTLELEDAGKLFVSVLDEAGQPVPNPEVTLLTSRGELVRRERGATGALVELGPLAVGDYLVEGKGEGFLEAQVPARVGKGETSLELELARATLITGRVMDEYGRPAPRVSVLVQPTGDTVLADGDGRFVARVPTPGLYELHAHHSEWGGGEVKVTAPASDVELPLEGHAALEVTVSSEGRRVEGADAVLWVDQEGIFRSDRSSGPDGVVPMRGLPAGTYTLVASHPDYLTSDPRKVTVVDGQTLKLEVELKPGAPLTGDVVDTQGAPVTGAALSVVPRSAEPVMSDARGHFEFRSLRPDRGYRLEVRHSGYDQVSRAEGKAGGPPVKVVLKKRDLFRGRVVGTDGAPVRNFRMDEHVVDSPDGRFELPLSTMGDRVIFAVDASGYEPLTVDRPASPDLGDLVLERLPSVSGRVRDMNGAPVADAVVSCEICDESVMSGPDGRFTLVAPPYVAEYAVSARKGRLSATETLTRGSQTSVELTLKQATRLSGRVFLPGGVPAAGVEVQAMSGDRSAPVHIVTGPDGGYSVEVSPGSYRFMLNTGREANGEQALIAQVEGSEMRLDLGPAPGTASLSIQLKTPERGKALWLVAGEVAVAASASAQELLRSRWAQLVYQPTSEQVVVTGLRPGRYTLVWGAFHVQTPGGPEVRVVDVPSRGEVTLGQ</sequence>
<name>A0ABX7NF72_9BACT</name>
<evidence type="ECO:0000313" key="2">
    <source>
        <dbReference type="Proteomes" id="UP000663090"/>
    </source>
</evidence>
<dbReference type="EMBL" id="CP071091">
    <property type="protein sequence ID" value="QSQ14933.1"/>
    <property type="molecule type" value="Genomic_DNA"/>
</dbReference>
<dbReference type="InterPro" id="IPR015889">
    <property type="entry name" value="Intradiol_dOase_core"/>
</dbReference>